<feature type="compositionally biased region" description="Acidic residues" evidence="1">
    <location>
        <begin position="40"/>
        <end position="56"/>
    </location>
</feature>
<proteinExistence type="predicted"/>
<organism evidence="3 4">
    <name type="scientific">Popillia japonica</name>
    <name type="common">Japanese beetle</name>
    <dbReference type="NCBI Taxonomy" id="7064"/>
    <lineage>
        <taxon>Eukaryota</taxon>
        <taxon>Metazoa</taxon>
        <taxon>Ecdysozoa</taxon>
        <taxon>Arthropoda</taxon>
        <taxon>Hexapoda</taxon>
        <taxon>Insecta</taxon>
        <taxon>Pterygota</taxon>
        <taxon>Neoptera</taxon>
        <taxon>Endopterygota</taxon>
        <taxon>Coleoptera</taxon>
        <taxon>Polyphaga</taxon>
        <taxon>Scarabaeiformia</taxon>
        <taxon>Scarabaeidae</taxon>
        <taxon>Rutelinae</taxon>
        <taxon>Popillia</taxon>
    </lineage>
</organism>
<name>A0AAW1M0N9_POPJA</name>
<evidence type="ECO:0000256" key="2">
    <source>
        <dbReference type="SAM" id="Phobius"/>
    </source>
</evidence>
<comment type="caution">
    <text evidence="3">The sequence shown here is derived from an EMBL/GenBank/DDBJ whole genome shotgun (WGS) entry which is preliminary data.</text>
</comment>
<accession>A0AAW1M0N9</accession>
<protein>
    <submittedName>
        <fullName evidence="3">Uncharacterized protein</fullName>
    </submittedName>
</protein>
<evidence type="ECO:0000256" key="1">
    <source>
        <dbReference type="SAM" id="MobiDB-lite"/>
    </source>
</evidence>
<sequence length="101" mass="11697">MIAKYSMLWVYRRFHLISIFSIVCCGYIGGSSHLNQYDGNYDDGDDGSYREEDEGNYNEGNDIQNSYHHPQYQYQYGVDDNQSGDQKGQAEERDGDNMVIM</sequence>
<keyword evidence="4" id="KW-1185">Reference proteome</keyword>
<reference evidence="3 4" key="1">
    <citation type="journal article" date="2024" name="BMC Genomics">
        <title>De novo assembly and annotation of Popillia japonica's genome with initial clues to its potential as an invasive pest.</title>
        <authorList>
            <person name="Cucini C."/>
            <person name="Boschi S."/>
            <person name="Funari R."/>
            <person name="Cardaioli E."/>
            <person name="Iannotti N."/>
            <person name="Marturano G."/>
            <person name="Paoli F."/>
            <person name="Bruttini M."/>
            <person name="Carapelli A."/>
            <person name="Frati F."/>
            <person name="Nardi F."/>
        </authorList>
    </citation>
    <scope>NUCLEOTIDE SEQUENCE [LARGE SCALE GENOMIC DNA]</scope>
    <source>
        <strain evidence="3">DMR45628</strain>
    </source>
</reference>
<feature type="transmembrane region" description="Helical" evidence="2">
    <location>
        <begin position="12"/>
        <end position="30"/>
    </location>
</feature>
<feature type="compositionally biased region" description="Basic and acidic residues" evidence="1">
    <location>
        <begin position="88"/>
        <end position="101"/>
    </location>
</feature>
<keyword evidence="2" id="KW-1133">Transmembrane helix</keyword>
<keyword evidence="2" id="KW-0812">Transmembrane</keyword>
<gene>
    <name evidence="3" type="ORF">QE152_g8883</name>
</gene>
<dbReference type="Proteomes" id="UP001458880">
    <property type="component" value="Unassembled WGS sequence"/>
</dbReference>
<dbReference type="AlphaFoldDB" id="A0AAW1M0N9"/>
<evidence type="ECO:0000313" key="3">
    <source>
        <dbReference type="EMBL" id="KAK9739624.1"/>
    </source>
</evidence>
<feature type="compositionally biased region" description="Polar residues" evidence="1">
    <location>
        <begin position="63"/>
        <end position="86"/>
    </location>
</feature>
<feature type="region of interest" description="Disordered" evidence="1">
    <location>
        <begin position="36"/>
        <end position="101"/>
    </location>
</feature>
<evidence type="ECO:0000313" key="4">
    <source>
        <dbReference type="Proteomes" id="UP001458880"/>
    </source>
</evidence>
<dbReference type="EMBL" id="JASPKY010000073">
    <property type="protein sequence ID" value="KAK9739624.1"/>
    <property type="molecule type" value="Genomic_DNA"/>
</dbReference>
<keyword evidence="2" id="KW-0472">Membrane</keyword>